<feature type="domain" description="PWWP" evidence="4">
    <location>
        <begin position="259"/>
        <end position="402"/>
    </location>
</feature>
<gene>
    <name evidence="5" type="primary">g4882</name>
    <name evidence="5" type="ORF">VP750_LOCUS4167</name>
</gene>
<dbReference type="Pfam" id="PF00855">
    <property type="entry name" value="PWWP"/>
    <property type="match status" value="1"/>
</dbReference>
<dbReference type="InterPro" id="IPR039776">
    <property type="entry name" value="Pds5"/>
</dbReference>
<feature type="region of interest" description="Disordered" evidence="3">
    <location>
        <begin position="606"/>
        <end position="718"/>
    </location>
</feature>
<dbReference type="Gene3D" id="2.30.30.140">
    <property type="match status" value="2"/>
</dbReference>
<accession>A0ABP1FWD2</accession>
<proteinExistence type="predicted"/>
<feature type="compositionally biased region" description="Basic and acidic residues" evidence="3">
    <location>
        <begin position="686"/>
        <end position="698"/>
    </location>
</feature>
<evidence type="ECO:0000256" key="2">
    <source>
        <dbReference type="ARBA" id="ARBA00023242"/>
    </source>
</evidence>
<dbReference type="PANTHER" id="PTHR12663:SF0">
    <property type="entry name" value="PRECOCIOUS DISSOCIATION OF SISTERS 5, ISOFORM A"/>
    <property type="match status" value="1"/>
</dbReference>
<dbReference type="Proteomes" id="UP001497392">
    <property type="component" value="Unassembled WGS sequence"/>
</dbReference>
<dbReference type="PANTHER" id="PTHR12663">
    <property type="entry name" value="ANDROGEN INDUCED INHIBITOR OF PROLIFERATION AS3 / PDS5-RELATED"/>
    <property type="match status" value="1"/>
</dbReference>
<feature type="compositionally biased region" description="Polar residues" evidence="3">
    <location>
        <begin position="606"/>
        <end position="616"/>
    </location>
</feature>
<comment type="caution">
    <text evidence="5">The sequence shown here is derived from an EMBL/GenBank/DDBJ whole genome shotgun (WGS) entry which is preliminary data.</text>
</comment>
<evidence type="ECO:0000313" key="6">
    <source>
        <dbReference type="Proteomes" id="UP001497392"/>
    </source>
</evidence>
<feature type="compositionally biased region" description="Low complexity" evidence="3">
    <location>
        <begin position="650"/>
        <end position="670"/>
    </location>
</feature>
<evidence type="ECO:0000313" key="5">
    <source>
        <dbReference type="EMBL" id="CAL5222508.1"/>
    </source>
</evidence>
<organism evidence="5 6">
    <name type="scientific">Coccomyxa viridis</name>
    <dbReference type="NCBI Taxonomy" id="1274662"/>
    <lineage>
        <taxon>Eukaryota</taxon>
        <taxon>Viridiplantae</taxon>
        <taxon>Chlorophyta</taxon>
        <taxon>core chlorophytes</taxon>
        <taxon>Trebouxiophyceae</taxon>
        <taxon>Trebouxiophyceae incertae sedis</taxon>
        <taxon>Coccomyxaceae</taxon>
        <taxon>Coccomyxa</taxon>
    </lineage>
</organism>
<sequence length="718" mass="77475">MPSGVNSCPPKDADAAKGEAHRWALLGNAVSVQVAAWIGKALMHPHRHKYQGARDRRFIGMSVPAEAEEGSLTAKALPMMTWAASDEALPPTDIYDFTLAAGNDLTAGVSAPLQEGNEPPGAGDEGRALQIDAFQADVLMKTARETSSSKCSEKEERHEAWPRAAWYVRGLGRYAVEDMSEAPELQPLIPLHKFIEKLGRPPDKDALTIYIARLREMGFTITEELRKVMESGAELLPEATGVTRLIGALQDADTLGPQVWARLHSGLWWPGEMLDPFHLPPTRSLPPGAATALLSKEIKISIPQKAGPVPPRVMPGAEPQPAEEEISTPEADRPISRGSAASSARKVLVLFHVLHSSAWYSPAHLLPFSQRMHEKAGEGRAALGSQRTVKLSSFERAVKEAAGISQMLAAHAKGDLLLEHSSHNEALRQVAASRAAAANAQVRCGQCETCICTQGMPTPRRCLLNRAAAAAAGGHSGAQVAILGDQALGARISVWWPLDENFYVGTVAAFDALRQRHTVCYDDGDVEIIPLWAPDQLVRTLSNPSEWRKQAERLQHKQATHAQMLSLQRGQEKEAGQKVAIQDDEPLQPYEQQREDNIARNKRMLSQIQQGSSPSSVVPAARQGTPTKPKSARKVATAEGRARDQAPTQSASAGNAAQAAAQDGPPAADASIGHVEAQDTHPGPGDLEHAQAAIERKTQPHRSCKKVPRGRLIEHADV</sequence>
<name>A0ABP1FWD2_9CHLO</name>
<dbReference type="CDD" id="cd20404">
    <property type="entry name" value="Tudor_Agenet_AtEML-like"/>
    <property type="match status" value="1"/>
</dbReference>
<feature type="region of interest" description="Disordered" evidence="3">
    <location>
        <begin position="568"/>
        <end position="590"/>
    </location>
</feature>
<keyword evidence="6" id="KW-1185">Reference proteome</keyword>
<protein>
    <submittedName>
        <fullName evidence="5">G4882 protein</fullName>
    </submittedName>
</protein>
<dbReference type="SUPFAM" id="SSF63748">
    <property type="entry name" value="Tudor/PWWP/MBT"/>
    <property type="match status" value="1"/>
</dbReference>
<dbReference type="InterPro" id="IPR000313">
    <property type="entry name" value="PWWP_dom"/>
</dbReference>
<feature type="compositionally biased region" description="Basic residues" evidence="3">
    <location>
        <begin position="699"/>
        <end position="709"/>
    </location>
</feature>
<dbReference type="EMBL" id="CAXHTA020000007">
    <property type="protein sequence ID" value="CAL5222508.1"/>
    <property type="molecule type" value="Genomic_DNA"/>
</dbReference>
<feature type="region of interest" description="Disordered" evidence="3">
    <location>
        <begin position="304"/>
        <end position="338"/>
    </location>
</feature>
<keyword evidence="2" id="KW-0539">Nucleus</keyword>
<evidence type="ECO:0000256" key="3">
    <source>
        <dbReference type="SAM" id="MobiDB-lite"/>
    </source>
</evidence>
<reference evidence="5 6" key="1">
    <citation type="submission" date="2024-06" db="EMBL/GenBank/DDBJ databases">
        <authorList>
            <person name="Kraege A."/>
            <person name="Thomma B."/>
        </authorList>
    </citation>
    <scope>NUCLEOTIDE SEQUENCE [LARGE SCALE GENOMIC DNA]</scope>
</reference>
<evidence type="ECO:0000259" key="4">
    <source>
        <dbReference type="Pfam" id="PF00855"/>
    </source>
</evidence>
<comment type="subcellular location">
    <subcellularLocation>
        <location evidence="1">Nucleus</location>
    </subcellularLocation>
</comment>
<evidence type="ECO:0000256" key="1">
    <source>
        <dbReference type="ARBA" id="ARBA00004123"/>
    </source>
</evidence>